<proteinExistence type="predicted"/>
<protein>
    <submittedName>
        <fullName evidence="1">Uncharacterized protein</fullName>
    </submittedName>
</protein>
<evidence type="ECO:0000313" key="2">
    <source>
        <dbReference type="Proteomes" id="UP001234989"/>
    </source>
</evidence>
<dbReference type="Proteomes" id="UP001234989">
    <property type="component" value="Chromosome 11"/>
</dbReference>
<organism evidence="1 2">
    <name type="scientific">Solanum verrucosum</name>
    <dbReference type="NCBI Taxonomy" id="315347"/>
    <lineage>
        <taxon>Eukaryota</taxon>
        <taxon>Viridiplantae</taxon>
        <taxon>Streptophyta</taxon>
        <taxon>Embryophyta</taxon>
        <taxon>Tracheophyta</taxon>
        <taxon>Spermatophyta</taxon>
        <taxon>Magnoliopsida</taxon>
        <taxon>eudicotyledons</taxon>
        <taxon>Gunneridae</taxon>
        <taxon>Pentapetalae</taxon>
        <taxon>asterids</taxon>
        <taxon>lamiids</taxon>
        <taxon>Solanales</taxon>
        <taxon>Solanaceae</taxon>
        <taxon>Solanoideae</taxon>
        <taxon>Solaneae</taxon>
        <taxon>Solanum</taxon>
    </lineage>
</organism>
<dbReference type="AlphaFoldDB" id="A0AAF1A0H7"/>
<keyword evidence="2" id="KW-1185">Reference proteome</keyword>
<accession>A0AAF1A0H7</accession>
<dbReference type="PANTHER" id="PTHR11439:SF467">
    <property type="entry name" value="INTEGRASE CATALYTIC DOMAIN-CONTAINING PROTEIN"/>
    <property type="match status" value="1"/>
</dbReference>
<name>A0AAF1A0H7_SOLVR</name>
<gene>
    <name evidence="1" type="ORF">MTR67_048859</name>
</gene>
<dbReference type="CDD" id="cd09272">
    <property type="entry name" value="RNase_HI_RT_Ty1"/>
    <property type="match status" value="1"/>
</dbReference>
<evidence type="ECO:0000313" key="1">
    <source>
        <dbReference type="EMBL" id="WMV55474.1"/>
    </source>
</evidence>
<feature type="non-terminal residue" evidence="1">
    <location>
        <position position="1"/>
    </location>
</feature>
<dbReference type="EMBL" id="CP133622">
    <property type="protein sequence ID" value="WMV55474.1"/>
    <property type="molecule type" value="Genomic_DNA"/>
</dbReference>
<dbReference type="PANTHER" id="PTHR11439">
    <property type="entry name" value="GAG-POL-RELATED RETROTRANSPOSON"/>
    <property type="match status" value="1"/>
</dbReference>
<sequence length="148" mass="16962">RYQRLVGKSIYLTHTSPDIAYVRSKKQKVVARSSAEAEFRGMTDGLCELLWIKRVLQDLGIECSRPISLLCDNKTTIQIAQNLVQHDHTKHVQIDCHFIKEKLDQKVIQFPFVMSESQLADNLTKAISGMLFHGVIDKLCMRDIYTPT</sequence>
<reference evidence="1" key="1">
    <citation type="submission" date="2023-08" db="EMBL/GenBank/DDBJ databases">
        <title>A de novo genome assembly of Solanum verrucosum Schlechtendal, a Mexican diploid species geographically isolated from the other diploid A-genome species in potato relatives.</title>
        <authorList>
            <person name="Hosaka K."/>
        </authorList>
    </citation>
    <scope>NUCLEOTIDE SEQUENCE</scope>
    <source>
        <tissue evidence="1">Young leaves</tissue>
    </source>
</reference>